<dbReference type="InterPro" id="IPR039356">
    <property type="entry name" value="YfbR/HDDC2"/>
</dbReference>
<keyword evidence="5" id="KW-1185">Reference proteome</keyword>
<sequence>MIDTTRLTQILRFLEIIDQFKTIYRANYLSSQSRHENDAEHTWHMAMFALLLHKELSTEVDIEHTLKLILTHDLVEIYAGDTPAFDIAGNLDREEREERAAQALFAQLPEDLGTQIYDWWREFEACTTPEARYARAVDKLQSFAQNIFSQGRNWRENGVSAERSRVLNGAARQFDPALTEAFELLYQRGIEENYYASL</sequence>
<comment type="caution">
    <text evidence="4">The sequence shown here is derived from an EMBL/GenBank/DDBJ whole genome shotgun (WGS) entry which is preliminary data.</text>
</comment>
<organism evidence="4 5">
    <name type="scientific">Dictyobacter halimunensis</name>
    <dbReference type="NCBI Taxonomy" id="3026934"/>
    <lineage>
        <taxon>Bacteria</taxon>
        <taxon>Bacillati</taxon>
        <taxon>Chloroflexota</taxon>
        <taxon>Ktedonobacteria</taxon>
        <taxon>Ktedonobacterales</taxon>
        <taxon>Dictyobacteraceae</taxon>
        <taxon>Dictyobacter</taxon>
    </lineage>
</organism>
<dbReference type="GO" id="GO:0016787">
    <property type="term" value="F:hydrolase activity"/>
    <property type="evidence" value="ECO:0007669"/>
    <property type="project" value="UniProtKB-KW"/>
</dbReference>
<dbReference type="RefSeq" id="WP_338257255.1">
    <property type="nucleotide sequence ID" value="NZ_BSRI01000002.1"/>
</dbReference>
<dbReference type="EMBL" id="BSRI01000002">
    <property type="protein sequence ID" value="GLV60240.1"/>
    <property type="molecule type" value="Genomic_DNA"/>
</dbReference>
<proteinExistence type="predicted"/>
<name>A0ABQ6G544_9CHLR</name>
<reference evidence="4 5" key="1">
    <citation type="submission" date="2023-02" db="EMBL/GenBank/DDBJ databases">
        <title>Dictyobacter halimunensis sp. nov., a new member of the class Ktedonobacteria from forest soil in a geothermal area.</title>
        <authorList>
            <person name="Rachmania M.K."/>
            <person name="Ningsih F."/>
            <person name="Sakai Y."/>
            <person name="Yabe S."/>
            <person name="Yokota A."/>
            <person name="Sjamsuridzal W."/>
        </authorList>
    </citation>
    <scope>NUCLEOTIDE SEQUENCE [LARGE SCALE GENOMIC DNA]</scope>
    <source>
        <strain evidence="4 5">S3.2.2.5</strain>
    </source>
</reference>
<dbReference type="Proteomes" id="UP001344906">
    <property type="component" value="Unassembled WGS sequence"/>
</dbReference>
<evidence type="ECO:0000259" key="3">
    <source>
        <dbReference type="Pfam" id="PF13023"/>
    </source>
</evidence>
<dbReference type="Pfam" id="PF13023">
    <property type="entry name" value="HD_3"/>
    <property type="match status" value="1"/>
</dbReference>
<keyword evidence="2 4" id="KW-0378">Hydrolase</keyword>
<evidence type="ECO:0000256" key="1">
    <source>
        <dbReference type="ARBA" id="ARBA00022723"/>
    </source>
</evidence>
<dbReference type="SUPFAM" id="SSF109604">
    <property type="entry name" value="HD-domain/PDEase-like"/>
    <property type="match status" value="1"/>
</dbReference>
<dbReference type="PANTHER" id="PTHR11845:SF13">
    <property type="entry name" value="5'-DEOXYNUCLEOTIDASE HDDC2"/>
    <property type="match status" value="1"/>
</dbReference>
<evidence type="ECO:0000313" key="4">
    <source>
        <dbReference type="EMBL" id="GLV60240.1"/>
    </source>
</evidence>
<dbReference type="InterPro" id="IPR006674">
    <property type="entry name" value="HD_domain"/>
</dbReference>
<protein>
    <submittedName>
        <fullName evidence="4">Hydrolase</fullName>
    </submittedName>
</protein>
<keyword evidence="1" id="KW-0479">Metal-binding</keyword>
<feature type="domain" description="HD" evidence="3">
    <location>
        <begin position="17"/>
        <end position="163"/>
    </location>
</feature>
<evidence type="ECO:0000313" key="5">
    <source>
        <dbReference type="Proteomes" id="UP001344906"/>
    </source>
</evidence>
<dbReference type="PANTHER" id="PTHR11845">
    <property type="entry name" value="5'-DEOXYNUCLEOTIDASE HDDC2"/>
    <property type="match status" value="1"/>
</dbReference>
<dbReference type="Gene3D" id="1.10.3210.10">
    <property type="entry name" value="Hypothetical protein af1432"/>
    <property type="match status" value="1"/>
</dbReference>
<gene>
    <name evidence="4" type="ORF">KDH_70600</name>
</gene>
<accession>A0ABQ6G544</accession>
<evidence type="ECO:0000256" key="2">
    <source>
        <dbReference type="ARBA" id="ARBA00022801"/>
    </source>
</evidence>